<dbReference type="CDD" id="cd07930">
    <property type="entry name" value="bacterial_phosphagen_kinase"/>
    <property type="match status" value="1"/>
</dbReference>
<dbReference type="InterPro" id="IPR014746">
    <property type="entry name" value="Gln_synth/guanido_kin_cat_dom"/>
</dbReference>
<dbReference type="InterPro" id="IPR023660">
    <property type="entry name" value="Arg_Kinase"/>
</dbReference>
<dbReference type="EMBL" id="LNQL01000008">
    <property type="protein sequence ID" value="KSU47525.1"/>
    <property type="molecule type" value="Genomic_DNA"/>
</dbReference>
<comment type="caution">
    <text evidence="8">The sequence shown here is derived from an EMBL/GenBank/DDBJ whole genome shotgun (WGS) entry which is preliminary data.</text>
</comment>
<feature type="binding site" evidence="5">
    <location>
        <begin position="170"/>
        <end position="174"/>
    </location>
    <ligand>
        <name>ATP</name>
        <dbReference type="ChEBI" id="CHEBI:30616"/>
    </ligand>
</feature>
<dbReference type="Proteomes" id="UP000053797">
    <property type="component" value="Unassembled WGS sequence"/>
</dbReference>
<dbReference type="InterPro" id="IPR022415">
    <property type="entry name" value="ATP-guanido_PTrfase_AS"/>
</dbReference>
<reference evidence="8 9" key="1">
    <citation type="journal article" date="2015" name="Int. J. Syst. Evol. Microbiol.">
        <title>Exiguobacterium enclense sp. nov., isolated from sediment.</title>
        <authorList>
            <person name="Dastager S.G."/>
            <person name="Mawlankar R."/>
            <person name="Sonalkar V.V."/>
            <person name="Thorat M.N."/>
            <person name="Mual P."/>
            <person name="Verma A."/>
            <person name="Krishnamurthi S."/>
            <person name="Tang S.K."/>
            <person name="Li W.J."/>
        </authorList>
    </citation>
    <scope>NUCLEOTIDE SEQUENCE [LARGE SCALE GENOMIC DNA]</scope>
    <source>
        <strain evidence="8 9">NIO-1109</strain>
    </source>
</reference>
<feature type="domain" description="Phosphagen kinase C-terminal" evidence="7">
    <location>
        <begin position="23"/>
        <end position="248"/>
    </location>
</feature>
<dbReference type="GO" id="GO:0004111">
    <property type="term" value="F:creatine kinase activity"/>
    <property type="evidence" value="ECO:0007669"/>
    <property type="project" value="InterPro"/>
</dbReference>
<comment type="similarity">
    <text evidence="5 6">Belongs to the ATP:guanido phosphotransferase family.</text>
</comment>
<evidence type="ECO:0000313" key="9">
    <source>
        <dbReference type="Proteomes" id="UP000053797"/>
    </source>
</evidence>
<evidence type="ECO:0000256" key="1">
    <source>
        <dbReference type="ARBA" id="ARBA00022679"/>
    </source>
</evidence>
<evidence type="ECO:0000256" key="3">
    <source>
        <dbReference type="ARBA" id="ARBA00022777"/>
    </source>
</evidence>
<dbReference type="RefSeq" id="WP_058266096.1">
    <property type="nucleotide sequence ID" value="NZ_FMYN01000008.1"/>
</dbReference>
<keyword evidence="3 5" id="KW-0418">Kinase</keyword>
<evidence type="ECO:0000313" key="8">
    <source>
        <dbReference type="EMBL" id="KSU47525.1"/>
    </source>
</evidence>
<proteinExistence type="inferred from homology"/>
<gene>
    <name evidence="8" type="ORF">AS033_15990</name>
</gene>
<sequence>MFEELLQHPLSESMNQSSPFDDIVVSTRIRLARNTTRYPFSTMLSEAQAKALIEETERQLNGMKGFRFGRVDQADVLTRTALVEKHLISPALASHPRTGLFISEDEQISVMVNEEDHFRIQTLLPGLQLEEAFRIAKQVDRLISERFKIAFDDTLGYLTTCPSNVGTGLRASVMLHLPGLVLTNQIQGYIKHLRQLGFAIRGRYGEGSDASGRMFQLSNQRTLGASEDMLITDYQFAVEALIEAEQAARKGLLEMYQEELEDRLYRSYGILTSARLITAREATERLSDVRLADSLGLEVNLPPNLFHQLLVSLQTGFLQKHFGKQLTSRERDIERAKRIRTMLTEQTNRDHTQGGFA</sequence>
<dbReference type="PROSITE" id="PS51510">
    <property type="entry name" value="PHOSPHAGEN_KINASE_C"/>
    <property type="match status" value="1"/>
</dbReference>
<evidence type="ECO:0000256" key="2">
    <source>
        <dbReference type="ARBA" id="ARBA00022741"/>
    </source>
</evidence>
<dbReference type="PROSITE" id="PS00112">
    <property type="entry name" value="PHOSPHAGEN_KINASE"/>
    <property type="match status" value="1"/>
</dbReference>
<feature type="binding site" evidence="5">
    <location>
        <begin position="26"/>
        <end position="30"/>
    </location>
    <ligand>
        <name>ATP</name>
        <dbReference type="ChEBI" id="CHEBI:30616"/>
    </ligand>
</feature>
<dbReference type="Pfam" id="PF00217">
    <property type="entry name" value="ATP-gua_Ptrans"/>
    <property type="match status" value="1"/>
</dbReference>
<keyword evidence="2 5" id="KW-0547">Nucleotide-binding</keyword>
<keyword evidence="4 5" id="KW-0067">ATP-binding</keyword>
<dbReference type="InterPro" id="IPR000749">
    <property type="entry name" value="ATP-guanido_PTrfase"/>
</dbReference>
<dbReference type="SUPFAM" id="SSF55931">
    <property type="entry name" value="Glutamine synthetase/guanido kinase"/>
    <property type="match status" value="1"/>
</dbReference>
<dbReference type="Gene3D" id="3.30.590.10">
    <property type="entry name" value="Glutamine synthetase/guanido kinase, catalytic domain"/>
    <property type="match status" value="1"/>
</dbReference>
<organism evidence="8 9">
    <name type="scientific">Exiguobacterium indicum</name>
    <dbReference type="NCBI Taxonomy" id="296995"/>
    <lineage>
        <taxon>Bacteria</taxon>
        <taxon>Bacillati</taxon>
        <taxon>Bacillota</taxon>
        <taxon>Bacilli</taxon>
        <taxon>Bacillales</taxon>
        <taxon>Bacillales Family XII. Incertae Sedis</taxon>
        <taxon>Exiguobacterium</taxon>
    </lineage>
</organism>
<dbReference type="GO" id="GO:0005615">
    <property type="term" value="C:extracellular space"/>
    <property type="evidence" value="ECO:0007669"/>
    <property type="project" value="TreeGrafter"/>
</dbReference>
<feature type="binding site" evidence="5">
    <location>
        <begin position="201"/>
        <end position="206"/>
    </location>
    <ligand>
        <name>ATP</name>
        <dbReference type="ChEBI" id="CHEBI:30616"/>
    </ligand>
</feature>
<feature type="binding site" evidence="5">
    <location>
        <position position="86"/>
    </location>
    <ligand>
        <name>ATP</name>
        <dbReference type="ChEBI" id="CHEBI:30616"/>
    </ligand>
</feature>
<keyword evidence="1 5" id="KW-0808">Transferase</keyword>
<name>A0A0V8GB95_9BACL</name>
<protein>
    <submittedName>
        <fullName evidence="8">ATP--guanido phosphotransferase</fullName>
    </submittedName>
</protein>
<accession>A0A0V8GB95</accession>
<dbReference type="PANTHER" id="PTHR11547:SF38">
    <property type="entry name" value="ARGININE KINASE 1-RELATED"/>
    <property type="match status" value="1"/>
</dbReference>
<evidence type="ECO:0000256" key="6">
    <source>
        <dbReference type="RuleBase" id="RU000505"/>
    </source>
</evidence>
<feature type="binding site" evidence="5">
    <location>
        <position position="119"/>
    </location>
    <ligand>
        <name>ATP</name>
        <dbReference type="ChEBI" id="CHEBI:30616"/>
    </ligand>
</feature>
<evidence type="ECO:0000259" key="7">
    <source>
        <dbReference type="PROSITE" id="PS51510"/>
    </source>
</evidence>
<dbReference type="GO" id="GO:0005524">
    <property type="term" value="F:ATP binding"/>
    <property type="evidence" value="ECO:0007669"/>
    <property type="project" value="UniProtKB-UniRule"/>
</dbReference>
<dbReference type="AlphaFoldDB" id="A0A0V8GB95"/>
<evidence type="ECO:0000256" key="5">
    <source>
        <dbReference type="PROSITE-ProRule" id="PRU00843"/>
    </source>
</evidence>
<dbReference type="InterPro" id="IPR022414">
    <property type="entry name" value="ATP-guanido_PTrfase_cat"/>
</dbReference>
<evidence type="ECO:0000256" key="4">
    <source>
        <dbReference type="ARBA" id="ARBA00022840"/>
    </source>
</evidence>
<dbReference type="PANTHER" id="PTHR11547">
    <property type="entry name" value="ARGININE OR CREATINE KINASE"/>
    <property type="match status" value="1"/>
</dbReference>
<dbReference type="GO" id="GO:0046314">
    <property type="term" value="P:phosphocreatine biosynthetic process"/>
    <property type="evidence" value="ECO:0007669"/>
    <property type="project" value="InterPro"/>
</dbReference>
<dbReference type="OrthoDB" id="9791353at2"/>